<dbReference type="WBParaSite" id="Pan_g6407.t1">
    <property type="protein sequence ID" value="Pan_g6407.t1"/>
    <property type="gene ID" value="Pan_g6407"/>
</dbReference>
<dbReference type="GO" id="GO:0005634">
    <property type="term" value="C:nucleus"/>
    <property type="evidence" value="ECO:0007669"/>
    <property type="project" value="TreeGrafter"/>
</dbReference>
<feature type="domain" description="SRR1-like" evidence="3">
    <location>
        <begin position="64"/>
        <end position="229"/>
    </location>
</feature>
<dbReference type="Proteomes" id="UP000492821">
    <property type="component" value="Unassembled WGS sequence"/>
</dbReference>
<reference evidence="5" key="2">
    <citation type="submission" date="2020-10" db="UniProtKB">
        <authorList>
            <consortium name="WormBaseParasite"/>
        </authorList>
    </citation>
    <scope>IDENTIFICATION</scope>
</reference>
<evidence type="ECO:0000313" key="5">
    <source>
        <dbReference type="WBParaSite" id="Pan_g6407.t1"/>
    </source>
</evidence>
<proteinExistence type="inferred from homology"/>
<dbReference type="PANTHER" id="PTHR28626:SF3">
    <property type="entry name" value="SRR1-LIKE PROTEIN"/>
    <property type="match status" value="1"/>
</dbReference>
<evidence type="ECO:0000256" key="2">
    <source>
        <dbReference type="SAM" id="MobiDB-lite"/>
    </source>
</evidence>
<dbReference type="PANTHER" id="PTHR28626">
    <property type="entry name" value="SRR1-LIKE PROTEIN"/>
    <property type="match status" value="1"/>
</dbReference>
<name>A0A7E4W4Z5_PANRE</name>
<dbReference type="GO" id="GO:0005737">
    <property type="term" value="C:cytoplasm"/>
    <property type="evidence" value="ECO:0007669"/>
    <property type="project" value="TreeGrafter"/>
</dbReference>
<protein>
    <submittedName>
        <fullName evidence="5">SRR1 domain-containing protein</fullName>
    </submittedName>
</protein>
<keyword evidence="4" id="KW-1185">Reference proteome</keyword>
<evidence type="ECO:0000256" key="1">
    <source>
        <dbReference type="ARBA" id="ARBA00009856"/>
    </source>
</evidence>
<dbReference type="InterPro" id="IPR012942">
    <property type="entry name" value="SRR1-like"/>
</dbReference>
<dbReference type="AlphaFoldDB" id="A0A7E4W4Z5"/>
<reference evidence="4" key="1">
    <citation type="journal article" date="2013" name="Genetics">
        <title>The draft genome and transcriptome of Panagrellus redivivus are shaped by the harsh demands of a free-living lifestyle.</title>
        <authorList>
            <person name="Srinivasan J."/>
            <person name="Dillman A.R."/>
            <person name="Macchietto M.G."/>
            <person name="Heikkinen L."/>
            <person name="Lakso M."/>
            <person name="Fracchia K.M."/>
            <person name="Antoshechkin I."/>
            <person name="Mortazavi A."/>
            <person name="Wong G."/>
            <person name="Sternberg P.W."/>
        </authorList>
    </citation>
    <scope>NUCLEOTIDE SEQUENCE [LARGE SCALE GENOMIC DNA]</scope>
    <source>
        <strain evidence="4">MT8872</strain>
    </source>
</reference>
<sequence length="259" mass="28513">MEADGFVLNTRRKGQKGFRKAQKEHVPEDRSHVTEKDVEEAITSVQSRVSDFASQIAYLISSHLPTNAKVVQLQMYGMGPIDSRFTSGSYQMAVAFDLLTHFRKIYPPCTATFQELVIAPGEAEYLTKHGIKVLNSVSFDGKHLHEAESTFTADASQQPALVCYMIHGHWSMLDAFLAAHWTASQLSRIVIVGNSLQDVASAALLTEIPPRVLAFAKVCKEHSIEQFAGGQVGLHFTQTAVISISFDNACVLIESECVN</sequence>
<feature type="compositionally biased region" description="Basic residues" evidence="2">
    <location>
        <begin position="10"/>
        <end position="20"/>
    </location>
</feature>
<feature type="compositionally biased region" description="Basic and acidic residues" evidence="2">
    <location>
        <begin position="21"/>
        <end position="32"/>
    </location>
</feature>
<dbReference type="InterPro" id="IPR040044">
    <property type="entry name" value="SRR1L"/>
</dbReference>
<dbReference type="Pfam" id="PF07985">
    <property type="entry name" value="SRR1"/>
    <property type="match status" value="1"/>
</dbReference>
<organism evidence="4 5">
    <name type="scientific">Panagrellus redivivus</name>
    <name type="common">Microworm</name>
    <dbReference type="NCBI Taxonomy" id="6233"/>
    <lineage>
        <taxon>Eukaryota</taxon>
        <taxon>Metazoa</taxon>
        <taxon>Ecdysozoa</taxon>
        <taxon>Nematoda</taxon>
        <taxon>Chromadorea</taxon>
        <taxon>Rhabditida</taxon>
        <taxon>Tylenchina</taxon>
        <taxon>Panagrolaimomorpha</taxon>
        <taxon>Panagrolaimoidea</taxon>
        <taxon>Panagrolaimidae</taxon>
        <taxon>Panagrellus</taxon>
    </lineage>
</organism>
<feature type="region of interest" description="Disordered" evidence="2">
    <location>
        <begin position="1"/>
        <end position="32"/>
    </location>
</feature>
<evidence type="ECO:0000313" key="4">
    <source>
        <dbReference type="Proteomes" id="UP000492821"/>
    </source>
</evidence>
<comment type="similarity">
    <text evidence="1">Belongs to the SRR1 family.</text>
</comment>
<evidence type="ECO:0000259" key="3">
    <source>
        <dbReference type="Pfam" id="PF07985"/>
    </source>
</evidence>
<accession>A0A7E4W4Z5</accession>